<dbReference type="Proteomes" id="UP001060085">
    <property type="component" value="Linkage Group LG05"/>
</dbReference>
<proteinExistence type="predicted"/>
<dbReference type="EMBL" id="CM044705">
    <property type="protein sequence ID" value="KAI5665151.1"/>
    <property type="molecule type" value="Genomic_DNA"/>
</dbReference>
<gene>
    <name evidence="1" type="ORF">M9H77_24474</name>
</gene>
<protein>
    <submittedName>
        <fullName evidence="1">Uncharacterized protein</fullName>
    </submittedName>
</protein>
<evidence type="ECO:0000313" key="1">
    <source>
        <dbReference type="EMBL" id="KAI5665151.1"/>
    </source>
</evidence>
<keyword evidence="2" id="KW-1185">Reference proteome</keyword>
<reference evidence="2" key="1">
    <citation type="journal article" date="2023" name="Nat. Plants">
        <title>Single-cell RNA sequencing provides a high-resolution roadmap for understanding the multicellular compartmentation of specialized metabolism.</title>
        <authorList>
            <person name="Sun S."/>
            <person name="Shen X."/>
            <person name="Li Y."/>
            <person name="Li Y."/>
            <person name="Wang S."/>
            <person name="Li R."/>
            <person name="Zhang H."/>
            <person name="Shen G."/>
            <person name="Guo B."/>
            <person name="Wei J."/>
            <person name="Xu J."/>
            <person name="St-Pierre B."/>
            <person name="Chen S."/>
            <person name="Sun C."/>
        </authorList>
    </citation>
    <scope>NUCLEOTIDE SEQUENCE [LARGE SCALE GENOMIC DNA]</scope>
</reference>
<organism evidence="1 2">
    <name type="scientific">Catharanthus roseus</name>
    <name type="common">Madagascar periwinkle</name>
    <name type="synonym">Vinca rosea</name>
    <dbReference type="NCBI Taxonomy" id="4058"/>
    <lineage>
        <taxon>Eukaryota</taxon>
        <taxon>Viridiplantae</taxon>
        <taxon>Streptophyta</taxon>
        <taxon>Embryophyta</taxon>
        <taxon>Tracheophyta</taxon>
        <taxon>Spermatophyta</taxon>
        <taxon>Magnoliopsida</taxon>
        <taxon>eudicotyledons</taxon>
        <taxon>Gunneridae</taxon>
        <taxon>Pentapetalae</taxon>
        <taxon>asterids</taxon>
        <taxon>lamiids</taxon>
        <taxon>Gentianales</taxon>
        <taxon>Apocynaceae</taxon>
        <taxon>Rauvolfioideae</taxon>
        <taxon>Vinceae</taxon>
        <taxon>Catharanthinae</taxon>
        <taxon>Catharanthus</taxon>
    </lineage>
</organism>
<comment type="caution">
    <text evidence="1">The sequence shown here is derived from an EMBL/GenBank/DDBJ whole genome shotgun (WGS) entry which is preliminary data.</text>
</comment>
<evidence type="ECO:0000313" key="2">
    <source>
        <dbReference type="Proteomes" id="UP001060085"/>
    </source>
</evidence>
<accession>A0ACC0AX18</accession>
<name>A0ACC0AX18_CATRO</name>
<sequence length="196" mass="22651">MAKSNFKFTMNLLVMAVLIMQAQALIPYTRSNSVWDMVFPQEDPFKILEQSPLTDLPKGVIDSEEFALARTDWKETETEHVISLDIPGIKKEDIKIEVEENRVLRVSGERQSEEEIKGEKWHRSERVTGKFWRQMRLPENADMEQIKAHLENGVLKIYVPKLPEEKIKKHPKVISIGDEEGHTDKGEDIKATKAEL</sequence>